<comment type="similarity">
    <text evidence="6">Belongs to the peptidase M24A family. Methionine aminopeptidase type 1 subfamily.</text>
</comment>
<feature type="binding site" evidence="6">
    <location>
        <position position="175"/>
    </location>
    <ligand>
        <name>a divalent metal cation</name>
        <dbReference type="ChEBI" id="CHEBI:60240"/>
        <label>2</label>
        <note>catalytic</note>
    </ligand>
</feature>
<dbReference type="GO" id="GO:0006508">
    <property type="term" value="P:proteolysis"/>
    <property type="evidence" value="ECO:0007669"/>
    <property type="project" value="UniProtKB-KW"/>
</dbReference>
<dbReference type="InterPro" id="IPR036005">
    <property type="entry name" value="Creatinase/aminopeptidase-like"/>
</dbReference>
<protein>
    <recommendedName>
        <fullName evidence="6 7">Methionine aminopeptidase</fullName>
        <shortName evidence="6">MAP</shortName>
        <shortName evidence="6">MetAP</shortName>
        <ecNumber evidence="6 7">3.4.11.18</ecNumber>
    </recommendedName>
    <alternativeName>
        <fullName evidence="6">Peptidase M</fullName>
    </alternativeName>
</protein>
<dbReference type="Proteomes" id="UP000005730">
    <property type="component" value="Chromosome"/>
</dbReference>
<comment type="subunit">
    <text evidence="6">Monomer.</text>
</comment>
<evidence type="ECO:0000256" key="5">
    <source>
        <dbReference type="ARBA" id="ARBA00022801"/>
    </source>
</evidence>
<dbReference type="InterPro" id="IPR000994">
    <property type="entry name" value="Pept_M24"/>
</dbReference>
<dbReference type="PROSITE" id="PS00680">
    <property type="entry name" value="MAP_1"/>
    <property type="match status" value="1"/>
</dbReference>
<dbReference type="Pfam" id="PF00557">
    <property type="entry name" value="Peptidase_M24"/>
    <property type="match status" value="1"/>
</dbReference>
<evidence type="ECO:0000313" key="10">
    <source>
        <dbReference type="Proteomes" id="UP000005730"/>
    </source>
</evidence>
<dbReference type="Gene3D" id="3.90.230.10">
    <property type="entry name" value="Creatinase/methionine aminopeptidase superfamily"/>
    <property type="match status" value="1"/>
</dbReference>
<dbReference type="EMBL" id="CM001377">
    <property type="protein sequence ID" value="EHM09761.1"/>
    <property type="molecule type" value="Genomic_DNA"/>
</dbReference>
<dbReference type="RefSeq" id="WP_006583254.1">
    <property type="nucleotide sequence ID" value="NZ_CM001377.1"/>
</dbReference>
<keyword evidence="5 6" id="KW-0378">Hydrolase</keyword>
<feature type="binding site" evidence="6">
    <location>
        <position position="182"/>
    </location>
    <ligand>
        <name>substrate</name>
    </ligand>
</feature>
<dbReference type="HAMAP" id="MF_01974">
    <property type="entry name" value="MetAP_1"/>
    <property type="match status" value="1"/>
</dbReference>
<dbReference type="PANTHER" id="PTHR43330">
    <property type="entry name" value="METHIONINE AMINOPEPTIDASE"/>
    <property type="match status" value="1"/>
</dbReference>
<dbReference type="eggNOG" id="COG0024">
    <property type="taxonomic scope" value="Bacteria"/>
</dbReference>
<feature type="binding site" evidence="6">
    <location>
        <position position="239"/>
    </location>
    <ligand>
        <name>a divalent metal cation</name>
        <dbReference type="ChEBI" id="CHEBI:60240"/>
        <label>2</label>
        <note>catalytic</note>
    </ligand>
</feature>
<dbReference type="InterPro" id="IPR002467">
    <property type="entry name" value="Pept_M24A_MAP1"/>
</dbReference>
<dbReference type="SUPFAM" id="SSF55920">
    <property type="entry name" value="Creatinase/aminopeptidase"/>
    <property type="match status" value="1"/>
</dbReference>
<evidence type="ECO:0000256" key="6">
    <source>
        <dbReference type="HAMAP-Rule" id="MF_01974"/>
    </source>
</evidence>
<dbReference type="PRINTS" id="PR00599">
    <property type="entry name" value="MAPEPTIDASE"/>
</dbReference>
<organism evidence="9 10">
    <name type="scientific">Thermanaerovibrio velox DSM 12556</name>
    <dbReference type="NCBI Taxonomy" id="926567"/>
    <lineage>
        <taxon>Bacteria</taxon>
        <taxon>Thermotogati</taxon>
        <taxon>Synergistota</taxon>
        <taxon>Synergistia</taxon>
        <taxon>Synergistales</taxon>
        <taxon>Synergistaceae</taxon>
        <taxon>Thermanaerovibrio</taxon>
    </lineage>
</organism>
<feature type="binding site" evidence="6">
    <location>
        <position position="101"/>
    </location>
    <ligand>
        <name>a divalent metal cation</name>
        <dbReference type="ChEBI" id="CHEBI:60240"/>
        <label>1</label>
    </ligand>
</feature>
<evidence type="ECO:0000256" key="4">
    <source>
        <dbReference type="ARBA" id="ARBA00022723"/>
    </source>
</evidence>
<dbReference type="GO" id="GO:0046872">
    <property type="term" value="F:metal ion binding"/>
    <property type="evidence" value="ECO:0007669"/>
    <property type="project" value="UniProtKB-UniRule"/>
</dbReference>
<feature type="binding site" evidence="6">
    <location>
        <position position="208"/>
    </location>
    <ligand>
        <name>a divalent metal cation</name>
        <dbReference type="ChEBI" id="CHEBI:60240"/>
        <label>2</label>
        <note>catalytic</note>
    </ligand>
</feature>
<feature type="binding site" evidence="6">
    <location>
        <position position="112"/>
    </location>
    <ligand>
        <name>a divalent metal cation</name>
        <dbReference type="ChEBI" id="CHEBI:60240"/>
        <label>2</label>
        <note>catalytic</note>
    </ligand>
</feature>
<dbReference type="HOGENOM" id="CLU_015857_0_1_0"/>
<feature type="binding site" evidence="6">
    <location>
        <position position="83"/>
    </location>
    <ligand>
        <name>substrate</name>
    </ligand>
</feature>
<evidence type="ECO:0000256" key="1">
    <source>
        <dbReference type="ARBA" id="ARBA00002521"/>
    </source>
</evidence>
<dbReference type="CDD" id="cd01086">
    <property type="entry name" value="MetAP1"/>
    <property type="match status" value="1"/>
</dbReference>
<dbReference type="PANTHER" id="PTHR43330:SF27">
    <property type="entry name" value="METHIONINE AMINOPEPTIDASE"/>
    <property type="match status" value="1"/>
</dbReference>
<evidence type="ECO:0000256" key="7">
    <source>
        <dbReference type="RuleBase" id="RU003653"/>
    </source>
</evidence>
<reference evidence="9 10" key="1">
    <citation type="submission" date="2011-10" db="EMBL/GenBank/DDBJ databases">
        <title>The Noncontiguous Finished genome of Thermanaerovibrio velox DSM 12556.</title>
        <authorList>
            <consortium name="US DOE Joint Genome Institute (JGI-PGF)"/>
            <person name="Lucas S."/>
            <person name="Copeland A."/>
            <person name="Lapidus A."/>
            <person name="Glavina del Rio T."/>
            <person name="Dalin E."/>
            <person name="Tice H."/>
            <person name="Bruce D."/>
            <person name="Goodwin L."/>
            <person name="Pitluck S."/>
            <person name="Peters L."/>
            <person name="Mikhailova N."/>
            <person name="Teshima H."/>
            <person name="Kyrpides N."/>
            <person name="Mavromatis K."/>
            <person name="Ivanova N."/>
            <person name="Markowitz V."/>
            <person name="Cheng J.-F."/>
            <person name="Hugenholtz P."/>
            <person name="Woyke T."/>
            <person name="Wu D."/>
            <person name="Spring S."/>
            <person name="Brambilla E.-M."/>
            <person name="Klenk H.-P."/>
            <person name="Eisen J.A."/>
        </authorList>
    </citation>
    <scope>NUCLEOTIDE SEQUENCE [LARGE SCALE GENOMIC DNA]</scope>
    <source>
        <strain evidence="9 10">DSM 12556</strain>
    </source>
</reference>
<feature type="binding site" evidence="6">
    <location>
        <position position="112"/>
    </location>
    <ligand>
        <name>a divalent metal cation</name>
        <dbReference type="ChEBI" id="CHEBI:60240"/>
        <label>1</label>
    </ligand>
</feature>
<evidence type="ECO:0000256" key="3">
    <source>
        <dbReference type="ARBA" id="ARBA00022670"/>
    </source>
</evidence>
<keyword evidence="4 6" id="KW-0479">Metal-binding</keyword>
<keyword evidence="2 6" id="KW-0031">Aminopeptidase</keyword>
<comment type="catalytic activity">
    <reaction evidence="6 7">
        <text>Release of N-terminal amino acids, preferentially methionine, from peptides and arylamides.</text>
        <dbReference type="EC" id="3.4.11.18"/>
    </reaction>
</comment>
<dbReference type="GO" id="GO:0005829">
    <property type="term" value="C:cytosol"/>
    <property type="evidence" value="ECO:0007669"/>
    <property type="project" value="TreeGrafter"/>
</dbReference>
<dbReference type="OrthoDB" id="9802055at2"/>
<evidence type="ECO:0000313" key="9">
    <source>
        <dbReference type="EMBL" id="EHM09761.1"/>
    </source>
</evidence>
<dbReference type="GO" id="GO:0004239">
    <property type="term" value="F:initiator methionyl aminopeptidase activity"/>
    <property type="evidence" value="ECO:0007669"/>
    <property type="project" value="UniProtKB-UniRule"/>
</dbReference>
<keyword evidence="3 6" id="KW-0645">Protease</keyword>
<evidence type="ECO:0000259" key="8">
    <source>
        <dbReference type="Pfam" id="PF00557"/>
    </source>
</evidence>
<comment type="function">
    <text evidence="1 6">Removes the N-terminal methionine from nascent proteins. The N-terminal methionine is often cleaved when the second residue in the primary sequence is small and uncharged (Met-Ala-, Cys, Gly, Pro, Ser, Thr, or Val). Requires deformylation of the N(alpha)-formylated initiator methionine before it can be hydrolyzed.</text>
</comment>
<dbReference type="InterPro" id="IPR001714">
    <property type="entry name" value="Pept_M24_MAP"/>
</dbReference>
<feature type="domain" description="Peptidase M24" evidence="8">
    <location>
        <begin position="11"/>
        <end position="245"/>
    </location>
</feature>
<dbReference type="GO" id="GO:0070006">
    <property type="term" value="F:metalloaminopeptidase activity"/>
    <property type="evidence" value="ECO:0007669"/>
    <property type="project" value="UniProtKB-UniRule"/>
</dbReference>
<dbReference type="EC" id="3.4.11.18" evidence="6 7"/>
<name>H0UQT2_9BACT</name>
<gene>
    <name evidence="6" type="primary">map</name>
    <name evidence="9" type="ORF">TheveDRAFT_0602</name>
</gene>
<feature type="binding site" evidence="6">
    <location>
        <position position="239"/>
    </location>
    <ligand>
        <name>a divalent metal cation</name>
        <dbReference type="ChEBI" id="CHEBI:60240"/>
        <label>1</label>
    </ligand>
</feature>
<dbReference type="NCBIfam" id="TIGR00500">
    <property type="entry name" value="met_pdase_I"/>
    <property type="match status" value="1"/>
</dbReference>
<evidence type="ECO:0000256" key="2">
    <source>
        <dbReference type="ARBA" id="ARBA00022438"/>
    </source>
</evidence>
<dbReference type="STRING" id="926567.TheveDRAFT_0602"/>
<sequence length="257" mass="27372">MITFKGPEDLEQMRRAGKLVAEVLRALRELIKPGVDTLTLDRFAEDLIVRSGGIPAFKGYKVPGIRRPFPGTICVSINEEVVHGIPSRDKVLSEGDILSVDVGVSLGGWYGDAACTYPVGEVSFERRRLLEVTLGGLKAAIAVIRDGATLGDVGHAVESVVKGAGMGLVREYAGHGIGRRLHESPQIPNYGRPGVGITLKAGMTICVEPMVMTGGEAVKSLSDGWTVVTADGSDSAHFEHTLLVTPEGCEVLTPWED</sequence>
<keyword evidence="10" id="KW-1185">Reference proteome</keyword>
<accession>H0UQT2</accession>
<dbReference type="AlphaFoldDB" id="H0UQT2"/>
<comment type="cofactor">
    <cofactor evidence="6">
        <name>Co(2+)</name>
        <dbReference type="ChEBI" id="CHEBI:48828"/>
    </cofactor>
    <cofactor evidence="6">
        <name>Zn(2+)</name>
        <dbReference type="ChEBI" id="CHEBI:29105"/>
    </cofactor>
    <cofactor evidence="6">
        <name>Mn(2+)</name>
        <dbReference type="ChEBI" id="CHEBI:29035"/>
    </cofactor>
    <cofactor evidence="6">
        <name>Fe(2+)</name>
        <dbReference type="ChEBI" id="CHEBI:29033"/>
    </cofactor>
    <text evidence="6">Binds 2 divalent metal cations per subunit. Has a high-affinity and a low affinity metal-binding site. The true nature of the physiological cofactor is under debate. The enzyme is active with cobalt, zinc, manganese or divalent iron ions. Most likely, methionine aminopeptidases function as mononuclear Fe(2+)-metalloproteases under physiological conditions, and the catalytically relevant metal-binding site has been assigned to the histidine-containing high-affinity site.</text>
</comment>
<proteinExistence type="inferred from homology"/>